<dbReference type="Proteomes" id="UP000664480">
    <property type="component" value="Unassembled WGS sequence"/>
</dbReference>
<dbReference type="EMBL" id="JAFKCU010000001">
    <property type="protein sequence ID" value="MBN7814666.1"/>
    <property type="molecule type" value="Genomic_DNA"/>
</dbReference>
<evidence type="ECO:0000313" key="2">
    <source>
        <dbReference type="EMBL" id="MBN7814666.1"/>
    </source>
</evidence>
<proteinExistence type="predicted"/>
<feature type="domain" description="Iminophenyl-pyruvate dimer synthase" evidence="1">
    <location>
        <begin position="38"/>
        <end position="338"/>
    </location>
</feature>
<sequence>MSQKKLQKIQPDAELHGILQNITDPEKEEFVELIYSLLKQASTTEHLLAMQYLFTSFSLKKYPEEFSDYTSEYYIEEGQVWTGDPSLIKKRTLTDDEKKINVIREAQVEKIRRWEANMLMVSREEMTHLCYDMNLLAILGKDPYMYRPNFPVPATSFPLGKPVNLMPFSPIALEIFRYWEKPDHLPVRDPLEAEGIPEDLKDLFTVPHKDPDQFNHPETHQEAIDFLKKFLTNSLSQDVMDKIHDPLTNGTYFDSIEQLYTFIRAFLLIGLKYKIIEGQNMERIVDEHYGFNITLNPLVIGQFEEYVEEAIEQIIEEGEGVWGIPPALGSHFWVFQSVIDELKEESKSNQLSFEPALPVVWNPTCSTLKDRHLINNLPNMPENATYQVTNTVAIKAMKLFDEAYTTMIKMLSGFFGHYEIDQTTGIRPPQVNAYFQTAFYPFMTNIIRPLGEMICRLPADESFVPEGGKVPDRCAGPDFLFDIVQTDPAEREKVIKPFDNCQDYMAAFKSMQEQAKTLKTECENRGYHMAFYLQPDARDFPIAFQYLEENFYRIGLNFEAYWCGKMVAPISSKGFQNYSTNFN</sequence>
<comment type="caution">
    <text evidence="2">The sequence shown here is derived from an EMBL/GenBank/DDBJ whole genome shotgun (WGS) entry which is preliminary data.</text>
</comment>
<dbReference type="InterPro" id="IPR012347">
    <property type="entry name" value="Ferritin-like"/>
</dbReference>
<keyword evidence="3" id="KW-1185">Reference proteome</keyword>
<dbReference type="RefSeq" id="WP_206585296.1">
    <property type="nucleotide sequence ID" value="NZ_JAFKCU010000001.1"/>
</dbReference>
<accession>A0ABS3CES7</accession>
<name>A0ABS3CES7_9BACT</name>
<protein>
    <recommendedName>
        <fullName evidence="1">Iminophenyl-pyruvate dimer synthase domain-containing protein</fullName>
    </recommendedName>
</protein>
<organism evidence="2 3">
    <name type="scientific">Algoriphagus pacificus</name>
    <dbReference type="NCBI Taxonomy" id="2811234"/>
    <lineage>
        <taxon>Bacteria</taxon>
        <taxon>Pseudomonadati</taxon>
        <taxon>Bacteroidota</taxon>
        <taxon>Cytophagia</taxon>
        <taxon>Cytophagales</taxon>
        <taxon>Cyclobacteriaceae</taxon>
        <taxon>Algoriphagus</taxon>
    </lineage>
</organism>
<dbReference type="Pfam" id="PF12902">
    <property type="entry name" value="Ferritin-like"/>
    <property type="match status" value="1"/>
</dbReference>
<evidence type="ECO:0000259" key="1">
    <source>
        <dbReference type="Pfam" id="PF12902"/>
    </source>
</evidence>
<reference evidence="2 3" key="1">
    <citation type="submission" date="2021-03" db="EMBL/GenBank/DDBJ databases">
        <title>novel species isolated from a fishpond in China.</title>
        <authorList>
            <person name="Lu H."/>
            <person name="Cai Z."/>
        </authorList>
    </citation>
    <scope>NUCLEOTIDE SEQUENCE [LARGE SCALE GENOMIC DNA]</scope>
    <source>
        <strain evidence="2 3">YJ13C</strain>
    </source>
</reference>
<dbReference type="Gene3D" id="1.20.1260.10">
    <property type="match status" value="1"/>
</dbReference>
<gene>
    <name evidence="2" type="ORF">J0A69_04465</name>
</gene>
<dbReference type="InterPro" id="IPR026820">
    <property type="entry name" value="VioB/RebD_dom"/>
</dbReference>
<evidence type="ECO:0000313" key="3">
    <source>
        <dbReference type="Proteomes" id="UP000664480"/>
    </source>
</evidence>